<dbReference type="PANTHER" id="PTHR37524:SF2">
    <property type="entry name" value="RIBOSOMAL RNA METHYLTRANSFERASE FTSJ DOMAIN-CONTAINING PROTEIN"/>
    <property type="match status" value="1"/>
</dbReference>
<evidence type="ECO:0000313" key="11">
    <source>
        <dbReference type="EMBL" id="KAB8029181.1"/>
    </source>
</evidence>
<reference evidence="11 12" key="1">
    <citation type="submission" date="2019-10" db="EMBL/GenBank/DDBJ databases">
        <title>New genus of Silvanigrellaceae.</title>
        <authorList>
            <person name="Pitt A."/>
            <person name="Hahn M.W."/>
        </authorList>
    </citation>
    <scope>NUCLEOTIDE SEQUENCE [LARGE SCALE GENOMIC DNA]</scope>
    <source>
        <strain evidence="11 12">33A1-SZDP</strain>
    </source>
</reference>
<protein>
    <submittedName>
        <fullName evidence="11">23S rRNA (Cytidine(2498)-2'-O)-methyltransferase RlmM</fullName>
        <ecNumber evidence="11">2.1.1.186</ecNumber>
    </submittedName>
</protein>
<evidence type="ECO:0000259" key="8">
    <source>
        <dbReference type="Pfam" id="PF01728"/>
    </source>
</evidence>
<dbReference type="NCBIfam" id="NF008734">
    <property type="entry name" value="PRK11760.1"/>
    <property type="match status" value="1"/>
</dbReference>
<keyword evidence="12" id="KW-1185">Reference proteome</keyword>
<keyword evidence="1" id="KW-0963">Cytoplasm</keyword>
<name>A0A833N0S1_9BACT</name>
<dbReference type="InterPro" id="IPR040739">
    <property type="entry name" value="RlmM_FDX"/>
</dbReference>
<proteinExistence type="predicted"/>
<dbReference type="Gene3D" id="3.30.70.2810">
    <property type="match status" value="1"/>
</dbReference>
<keyword evidence="3 11" id="KW-0489">Methyltransferase</keyword>
<feature type="domain" description="RlmM ferredoxin-like" evidence="9">
    <location>
        <begin position="4"/>
        <end position="72"/>
    </location>
</feature>
<gene>
    <name evidence="11" type="primary">rlmM</name>
    <name evidence="11" type="ORF">GCL57_11635</name>
</gene>
<dbReference type="InterPro" id="IPR048646">
    <property type="entry name" value="RlmM_THUMP-like"/>
</dbReference>
<evidence type="ECO:0000256" key="4">
    <source>
        <dbReference type="ARBA" id="ARBA00022679"/>
    </source>
</evidence>
<evidence type="ECO:0000256" key="3">
    <source>
        <dbReference type="ARBA" id="ARBA00022603"/>
    </source>
</evidence>
<dbReference type="RefSeq" id="WP_152213522.1">
    <property type="nucleotide sequence ID" value="NZ_WFLN01000008.1"/>
</dbReference>
<feature type="domain" description="Ribosomal RNA large subunit methyltransferase M THUMP-like" evidence="10">
    <location>
        <begin position="87"/>
        <end position="170"/>
    </location>
</feature>
<evidence type="ECO:0000256" key="5">
    <source>
        <dbReference type="ARBA" id="ARBA00022691"/>
    </source>
</evidence>
<evidence type="ECO:0000259" key="9">
    <source>
        <dbReference type="Pfam" id="PF18125"/>
    </source>
</evidence>
<feature type="binding site" evidence="7">
    <location>
        <position position="284"/>
    </location>
    <ligand>
        <name>S-adenosyl-L-methionine</name>
        <dbReference type="ChEBI" id="CHEBI:59789"/>
    </ligand>
</feature>
<feature type="binding site" evidence="7">
    <location>
        <position position="248"/>
    </location>
    <ligand>
        <name>S-adenosyl-L-methionine</name>
        <dbReference type="ChEBI" id="CHEBI:59789"/>
    </ligand>
</feature>
<evidence type="ECO:0000259" key="10">
    <source>
        <dbReference type="Pfam" id="PF21239"/>
    </source>
</evidence>
<feature type="active site" description="Proton acceptor" evidence="6">
    <location>
        <position position="313"/>
    </location>
</feature>
<dbReference type="Gene3D" id="3.30.2300.20">
    <property type="match status" value="1"/>
</dbReference>
<dbReference type="InterPro" id="IPR029063">
    <property type="entry name" value="SAM-dependent_MTases_sf"/>
</dbReference>
<evidence type="ECO:0000256" key="7">
    <source>
        <dbReference type="PIRSR" id="PIRSR028774-2"/>
    </source>
</evidence>
<dbReference type="PIRSF" id="PIRSF028774">
    <property type="entry name" value="UCP028774"/>
    <property type="match status" value="1"/>
</dbReference>
<dbReference type="GO" id="GO:0008168">
    <property type="term" value="F:methyltransferase activity"/>
    <property type="evidence" value="ECO:0007669"/>
    <property type="project" value="UniProtKB-KW"/>
</dbReference>
<evidence type="ECO:0000256" key="2">
    <source>
        <dbReference type="ARBA" id="ARBA00022552"/>
    </source>
</evidence>
<evidence type="ECO:0000313" key="12">
    <source>
        <dbReference type="Proteomes" id="UP000442694"/>
    </source>
</evidence>
<dbReference type="GO" id="GO:0006364">
    <property type="term" value="P:rRNA processing"/>
    <property type="evidence" value="ECO:0007669"/>
    <property type="project" value="UniProtKB-KW"/>
</dbReference>
<keyword evidence="5 7" id="KW-0949">S-adenosyl-L-methionine</keyword>
<sequence length="367" mass="42417">MSLSLLFYCRAGVENDCAAEIMEYTAAKNIQGFVKAKQNTAHVIFQAHSPEETLSLWNDINLRDFIFARQILLASELLSSLPEKGRTVPIMKAFEENFSTILGEKKYLDDLFVEALDVEVHKEVLTFCKKFTSPMLSELRKNGYVIGDKQQRALRLHLLFLTGQTCYIALCAPKKASQWFMGIPRLKFPADAPSRSTLKLEEAFFAFINENEREERLKDGMTAVDLGACPGGWTYQFVRRNIYVFAIDNGEMDSKLLKSGLVEHLKEDGFKFRPKKPVDWLVCDMVERPSKVTKLIIEWATLKLANEYIFNLKLPMKKKYQEVSSCLNEIRVELDQEGIAYDLKCRQLYHDRDEVTVWLKLKRKNRL</sequence>
<dbReference type="Pfam" id="PF21239">
    <property type="entry name" value="RLMM_N"/>
    <property type="match status" value="1"/>
</dbReference>
<organism evidence="11 12">
    <name type="scientific">Fluviispira multicolorata</name>
    <dbReference type="NCBI Taxonomy" id="2654512"/>
    <lineage>
        <taxon>Bacteria</taxon>
        <taxon>Pseudomonadati</taxon>
        <taxon>Bdellovibrionota</taxon>
        <taxon>Oligoflexia</taxon>
        <taxon>Silvanigrellales</taxon>
        <taxon>Silvanigrellaceae</taxon>
        <taxon>Fluviispira</taxon>
    </lineage>
</organism>
<accession>A0A833N0S1</accession>
<dbReference type="SUPFAM" id="SSF53335">
    <property type="entry name" value="S-adenosyl-L-methionine-dependent methyltransferases"/>
    <property type="match status" value="1"/>
</dbReference>
<dbReference type="Pfam" id="PF18125">
    <property type="entry name" value="RlmM_FDX"/>
    <property type="match status" value="1"/>
</dbReference>
<dbReference type="InterPro" id="IPR002877">
    <property type="entry name" value="RNA_MeTrfase_FtsJ_dom"/>
</dbReference>
<feature type="domain" description="Ribosomal RNA methyltransferase FtsJ" evidence="8">
    <location>
        <begin position="194"/>
        <end position="288"/>
    </location>
</feature>
<feature type="binding site" evidence="7">
    <location>
        <position position="268"/>
    </location>
    <ligand>
        <name>S-adenosyl-L-methionine</name>
        <dbReference type="ChEBI" id="CHEBI:59789"/>
    </ligand>
</feature>
<feature type="binding site" evidence="7">
    <location>
        <position position="196"/>
    </location>
    <ligand>
        <name>S-adenosyl-L-methionine</name>
        <dbReference type="ChEBI" id="CHEBI:59789"/>
    </ligand>
</feature>
<keyword evidence="4 11" id="KW-0808">Transferase</keyword>
<evidence type="ECO:0000256" key="1">
    <source>
        <dbReference type="ARBA" id="ARBA00022490"/>
    </source>
</evidence>
<dbReference type="EC" id="2.1.1.186" evidence="11"/>
<feature type="binding site" evidence="7">
    <location>
        <begin position="229"/>
        <end position="232"/>
    </location>
    <ligand>
        <name>S-adenosyl-L-methionine</name>
        <dbReference type="ChEBI" id="CHEBI:59789"/>
    </ligand>
</feature>
<comment type="caution">
    <text evidence="11">The sequence shown here is derived from an EMBL/GenBank/DDBJ whole genome shotgun (WGS) entry which is preliminary data.</text>
</comment>
<dbReference type="AlphaFoldDB" id="A0A833N0S1"/>
<evidence type="ECO:0000256" key="6">
    <source>
        <dbReference type="PIRSR" id="PIRSR028774-1"/>
    </source>
</evidence>
<dbReference type="EMBL" id="WFLN01000008">
    <property type="protein sequence ID" value="KAB8029181.1"/>
    <property type="molecule type" value="Genomic_DNA"/>
</dbReference>
<dbReference type="Gene3D" id="3.40.50.150">
    <property type="entry name" value="Vaccinia Virus protein VP39"/>
    <property type="match status" value="1"/>
</dbReference>
<keyword evidence="2" id="KW-0698">rRNA processing</keyword>
<dbReference type="InterPro" id="IPR011224">
    <property type="entry name" value="rRNA_MeTrfase_M"/>
</dbReference>
<dbReference type="Proteomes" id="UP000442694">
    <property type="component" value="Unassembled WGS sequence"/>
</dbReference>
<dbReference type="Pfam" id="PF01728">
    <property type="entry name" value="FtsJ"/>
    <property type="match status" value="1"/>
</dbReference>
<dbReference type="PANTHER" id="PTHR37524">
    <property type="entry name" value="RIBOSOMAL RNA LARGE SUBUNIT METHYLTRANSFERASE M"/>
    <property type="match status" value="1"/>
</dbReference>
<dbReference type="GO" id="GO:0032259">
    <property type="term" value="P:methylation"/>
    <property type="evidence" value="ECO:0007669"/>
    <property type="project" value="UniProtKB-KW"/>
</dbReference>